<dbReference type="Gene3D" id="6.10.250.690">
    <property type="match status" value="1"/>
</dbReference>
<keyword evidence="2" id="KW-0902">Two-component regulatory system</keyword>
<dbReference type="Gene3D" id="1.10.10.10">
    <property type="entry name" value="Winged helix-like DNA-binding domain superfamily/Winged helix DNA-binding domain"/>
    <property type="match status" value="1"/>
</dbReference>
<dbReference type="GO" id="GO:0005829">
    <property type="term" value="C:cytosol"/>
    <property type="evidence" value="ECO:0007669"/>
    <property type="project" value="TreeGrafter"/>
</dbReference>
<dbReference type="RefSeq" id="WP_068346714.1">
    <property type="nucleotide sequence ID" value="NZ_JFHK01000005.1"/>
</dbReference>
<keyword evidence="1 6" id="KW-0597">Phosphoprotein</keyword>
<dbReference type="Proteomes" id="UP000077339">
    <property type="component" value="Unassembled WGS sequence"/>
</dbReference>
<evidence type="ECO:0000313" key="10">
    <source>
        <dbReference type="EMBL" id="OAA30982.1"/>
    </source>
</evidence>
<comment type="caution">
    <text evidence="10">The sequence shown here is derived from an EMBL/GenBank/DDBJ whole genome shotgun (WGS) entry which is preliminary data.</text>
</comment>
<dbReference type="EMBL" id="JFHK01000005">
    <property type="protein sequence ID" value="OAA30982.1"/>
    <property type="molecule type" value="Genomic_DNA"/>
</dbReference>
<dbReference type="PANTHER" id="PTHR48111">
    <property type="entry name" value="REGULATOR OF RPOS"/>
    <property type="match status" value="1"/>
</dbReference>
<dbReference type="CDD" id="cd00383">
    <property type="entry name" value="trans_reg_C"/>
    <property type="match status" value="1"/>
</dbReference>
<sequence>MNKRKLLLVEDDPHISRFLKLELEHNGYELIISTAGDEALDLLETEDVDLVILDVMLPGIDGFGVLRYIREEISEELPVIMLTARSEVNDRVKGLKGGADDYVVKPFHIEELLARIETLLRRQKKTRKLEYDVLIMDVDRRELTLSGESIELSKTEFELLRVLLENKGIVLSKEKLLELVWGAEDWGNPNVVEVYVNYLRKKLGKHGNLIHTVRGVGYVLK</sequence>
<dbReference type="Pfam" id="PF00072">
    <property type="entry name" value="Response_reg"/>
    <property type="match status" value="1"/>
</dbReference>
<evidence type="ECO:0000256" key="4">
    <source>
        <dbReference type="ARBA" id="ARBA00023125"/>
    </source>
</evidence>
<dbReference type="FunFam" id="3.40.50.2300:FF:000001">
    <property type="entry name" value="DNA-binding response regulator PhoB"/>
    <property type="match status" value="1"/>
</dbReference>
<dbReference type="Pfam" id="PF00486">
    <property type="entry name" value="Trans_reg_C"/>
    <property type="match status" value="1"/>
</dbReference>
<keyword evidence="5" id="KW-0804">Transcription</keyword>
<accession>A0A176K1F5</accession>
<evidence type="ECO:0000256" key="7">
    <source>
        <dbReference type="PROSITE-ProRule" id="PRU01091"/>
    </source>
</evidence>
<organism evidence="10 11">
    <name type="scientific">Kosmotoga arenicorallina S304</name>
    <dbReference type="NCBI Taxonomy" id="1453497"/>
    <lineage>
        <taxon>Bacteria</taxon>
        <taxon>Thermotogati</taxon>
        <taxon>Thermotogota</taxon>
        <taxon>Thermotogae</taxon>
        <taxon>Kosmotogales</taxon>
        <taxon>Kosmotogaceae</taxon>
        <taxon>Kosmotoga</taxon>
    </lineage>
</organism>
<name>A0A176K1F5_9BACT</name>
<keyword evidence="11" id="KW-1185">Reference proteome</keyword>
<evidence type="ECO:0000259" key="9">
    <source>
        <dbReference type="PROSITE" id="PS51755"/>
    </source>
</evidence>
<evidence type="ECO:0000256" key="5">
    <source>
        <dbReference type="ARBA" id="ARBA00023163"/>
    </source>
</evidence>
<feature type="DNA-binding region" description="OmpR/PhoB-type" evidence="7">
    <location>
        <begin position="126"/>
        <end position="221"/>
    </location>
</feature>
<dbReference type="OrthoDB" id="48397at2"/>
<dbReference type="FunFam" id="1.10.10.10:FF:000005">
    <property type="entry name" value="Two-component system response regulator"/>
    <property type="match status" value="1"/>
</dbReference>
<dbReference type="CDD" id="cd17574">
    <property type="entry name" value="REC_OmpR"/>
    <property type="match status" value="1"/>
</dbReference>
<evidence type="ECO:0000256" key="3">
    <source>
        <dbReference type="ARBA" id="ARBA00023015"/>
    </source>
</evidence>
<feature type="domain" description="Response regulatory" evidence="8">
    <location>
        <begin position="5"/>
        <end position="120"/>
    </location>
</feature>
<dbReference type="PROSITE" id="PS51755">
    <property type="entry name" value="OMPR_PHOB"/>
    <property type="match status" value="1"/>
</dbReference>
<dbReference type="InterPro" id="IPR039420">
    <property type="entry name" value="WalR-like"/>
</dbReference>
<dbReference type="STRING" id="1453497.AT15_08355"/>
<feature type="modified residue" description="4-aspartylphosphate" evidence="6">
    <location>
        <position position="54"/>
    </location>
</feature>
<dbReference type="SMART" id="SM00862">
    <property type="entry name" value="Trans_reg_C"/>
    <property type="match status" value="1"/>
</dbReference>
<dbReference type="GO" id="GO:0006355">
    <property type="term" value="P:regulation of DNA-templated transcription"/>
    <property type="evidence" value="ECO:0007669"/>
    <property type="project" value="InterPro"/>
</dbReference>
<evidence type="ECO:0000256" key="6">
    <source>
        <dbReference type="PROSITE-ProRule" id="PRU00169"/>
    </source>
</evidence>
<gene>
    <name evidence="10" type="ORF">AT15_08355</name>
</gene>
<keyword evidence="3" id="KW-0805">Transcription regulation</keyword>
<reference evidence="10 11" key="1">
    <citation type="submission" date="2014-02" db="EMBL/GenBank/DDBJ databases">
        <title>Kosmotoga genome sequencing.</title>
        <authorList>
            <person name="Pollo S.M."/>
            <person name="Charchuk R."/>
            <person name="Nesbo C.L."/>
        </authorList>
    </citation>
    <scope>NUCLEOTIDE SEQUENCE [LARGE SCALE GENOMIC DNA]</scope>
    <source>
        <strain evidence="10 11">S304</strain>
    </source>
</reference>
<dbReference type="InterPro" id="IPR036388">
    <property type="entry name" value="WH-like_DNA-bd_sf"/>
</dbReference>
<dbReference type="PANTHER" id="PTHR48111:SF22">
    <property type="entry name" value="REGULATOR OF RPOS"/>
    <property type="match status" value="1"/>
</dbReference>
<dbReference type="Gene3D" id="3.40.50.2300">
    <property type="match status" value="1"/>
</dbReference>
<dbReference type="InterPro" id="IPR001789">
    <property type="entry name" value="Sig_transdc_resp-reg_receiver"/>
</dbReference>
<dbReference type="GO" id="GO:0032993">
    <property type="term" value="C:protein-DNA complex"/>
    <property type="evidence" value="ECO:0007669"/>
    <property type="project" value="TreeGrafter"/>
</dbReference>
<dbReference type="InterPro" id="IPR001867">
    <property type="entry name" value="OmpR/PhoB-type_DNA-bd"/>
</dbReference>
<dbReference type="AlphaFoldDB" id="A0A176K1F5"/>
<keyword evidence="4 7" id="KW-0238">DNA-binding</keyword>
<evidence type="ECO:0000313" key="11">
    <source>
        <dbReference type="Proteomes" id="UP000077339"/>
    </source>
</evidence>
<evidence type="ECO:0000259" key="8">
    <source>
        <dbReference type="PROSITE" id="PS50110"/>
    </source>
</evidence>
<proteinExistence type="predicted"/>
<dbReference type="SUPFAM" id="SSF52172">
    <property type="entry name" value="CheY-like"/>
    <property type="match status" value="1"/>
</dbReference>
<feature type="domain" description="OmpR/PhoB-type" evidence="9">
    <location>
        <begin position="126"/>
        <end position="221"/>
    </location>
</feature>
<dbReference type="GO" id="GO:0000156">
    <property type="term" value="F:phosphorelay response regulator activity"/>
    <property type="evidence" value="ECO:0007669"/>
    <property type="project" value="TreeGrafter"/>
</dbReference>
<dbReference type="GO" id="GO:0000976">
    <property type="term" value="F:transcription cis-regulatory region binding"/>
    <property type="evidence" value="ECO:0007669"/>
    <property type="project" value="TreeGrafter"/>
</dbReference>
<dbReference type="InterPro" id="IPR011006">
    <property type="entry name" value="CheY-like_superfamily"/>
</dbReference>
<dbReference type="PATRIC" id="fig|1453497.3.peg.1660"/>
<dbReference type="SMART" id="SM00448">
    <property type="entry name" value="REC"/>
    <property type="match status" value="1"/>
</dbReference>
<dbReference type="PROSITE" id="PS50110">
    <property type="entry name" value="RESPONSE_REGULATORY"/>
    <property type="match status" value="1"/>
</dbReference>
<evidence type="ECO:0000256" key="2">
    <source>
        <dbReference type="ARBA" id="ARBA00023012"/>
    </source>
</evidence>
<evidence type="ECO:0000256" key="1">
    <source>
        <dbReference type="ARBA" id="ARBA00022553"/>
    </source>
</evidence>
<protein>
    <submittedName>
        <fullName evidence="10">Response regulator ArlR</fullName>
    </submittedName>
</protein>